<accession>A0ABD3GYR7</accession>
<feature type="domain" description="PPM-type phosphatase" evidence="10">
    <location>
        <begin position="126"/>
        <end position="408"/>
    </location>
</feature>
<comment type="cofactor">
    <cofactor evidence="1">
        <name>Mn(2+)</name>
        <dbReference type="ChEBI" id="CHEBI:29035"/>
    </cofactor>
</comment>
<evidence type="ECO:0000313" key="12">
    <source>
        <dbReference type="Proteomes" id="UP001633002"/>
    </source>
</evidence>
<organism evidence="11 12">
    <name type="scientific">Riccia sorocarpa</name>
    <dbReference type="NCBI Taxonomy" id="122646"/>
    <lineage>
        <taxon>Eukaryota</taxon>
        <taxon>Viridiplantae</taxon>
        <taxon>Streptophyta</taxon>
        <taxon>Embryophyta</taxon>
        <taxon>Marchantiophyta</taxon>
        <taxon>Marchantiopsida</taxon>
        <taxon>Marchantiidae</taxon>
        <taxon>Marchantiales</taxon>
        <taxon>Ricciaceae</taxon>
        <taxon>Riccia</taxon>
    </lineage>
</organism>
<dbReference type="SMART" id="SM00332">
    <property type="entry name" value="PP2Cc"/>
    <property type="match status" value="1"/>
</dbReference>
<protein>
    <recommendedName>
        <fullName evidence="3">protein-serine/threonine phosphatase</fullName>
        <ecNumber evidence="3">3.1.3.16</ecNumber>
    </recommendedName>
</protein>
<evidence type="ECO:0000256" key="4">
    <source>
        <dbReference type="ARBA" id="ARBA00022723"/>
    </source>
</evidence>
<sequence length="413" mass="44583">MVSDGNGEIVEDKGGDRGKAKLMDETISTAVCKRTNGAENTDGVEVKRARLGLRTDEKVETSGASVSKAIEQRILGVGIRGSVMESEQQKHGVNVGPHDARRSNLLCPSTAEGAAKNKPSGLVNLTAEAAEDRGSRHTMEDTWVLLPDAWQGSAGSLRCAYFAIFDGHGGRHAAEYARAHLHTNVLSSGFPRESMDIKRVKRAIIAGFKSTDDALLQESTAGGWLDGATAVCVWVLGQMVFVANVGDAKAVLARVTPKADGESIARDKTANDVDRLILLKGVVVTREHKAIYPKERTRIQKAGGYVEANGRLLGRLEVSRAFGDRTFKKAGVIVTPDVHVFELTEREHFLVLGCDGLWGVFGSSDAVEFISTQFKEGASVSLACKRLVREAVRERKCKDNCTAIVIKFGQSYS</sequence>
<dbReference type="PANTHER" id="PTHR13832">
    <property type="entry name" value="PROTEIN PHOSPHATASE 2C"/>
    <property type="match status" value="1"/>
</dbReference>
<proteinExistence type="inferred from homology"/>
<gene>
    <name evidence="11" type="ORF">R1sor_001267</name>
</gene>
<keyword evidence="8" id="KW-0464">Manganese</keyword>
<dbReference type="Gene3D" id="3.60.40.10">
    <property type="entry name" value="PPM-type phosphatase domain"/>
    <property type="match status" value="1"/>
</dbReference>
<evidence type="ECO:0000256" key="1">
    <source>
        <dbReference type="ARBA" id="ARBA00001936"/>
    </source>
</evidence>
<keyword evidence="7 9" id="KW-0904">Protein phosphatase</keyword>
<dbReference type="PANTHER" id="PTHR13832:SF699">
    <property type="entry name" value="INTEGRIN-LINKED KINASE-ASSOCIATED SERINE_THREONINE PHOSPHATASE 2C"/>
    <property type="match status" value="1"/>
</dbReference>
<dbReference type="GO" id="GO:0046872">
    <property type="term" value="F:metal ion binding"/>
    <property type="evidence" value="ECO:0007669"/>
    <property type="project" value="UniProtKB-KW"/>
</dbReference>
<reference evidence="11 12" key="1">
    <citation type="submission" date="2024-09" db="EMBL/GenBank/DDBJ databases">
        <title>Chromosome-scale assembly of Riccia sorocarpa.</title>
        <authorList>
            <person name="Paukszto L."/>
        </authorList>
    </citation>
    <scope>NUCLEOTIDE SEQUENCE [LARGE SCALE GENOMIC DNA]</scope>
    <source>
        <strain evidence="11">LP-2024</strain>
        <tissue evidence="11">Aerial parts of the thallus</tissue>
    </source>
</reference>
<dbReference type="Proteomes" id="UP001633002">
    <property type="component" value="Unassembled WGS sequence"/>
</dbReference>
<evidence type="ECO:0000256" key="2">
    <source>
        <dbReference type="ARBA" id="ARBA00001946"/>
    </source>
</evidence>
<dbReference type="PROSITE" id="PS01032">
    <property type="entry name" value="PPM_1"/>
    <property type="match status" value="1"/>
</dbReference>
<comment type="cofactor">
    <cofactor evidence="2">
        <name>Mg(2+)</name>
        <dbReference type="ChEBI" id="CHEBI:18420"/>
    </cofactor>
</comment>
<keyword evidence="5 9" id="KW-0378">Hydrolase</keyword>
<dbReference type="InterPro" id="IPR015655">
    <property type="entry name" value="PP2C"/>
</dbReference>
<keyword evidence="12" id="KW-1185">Reference proteome</keyword>
<dbReference type="InterPro" id="IPR036457">
    <property type="entry name" value="PPM-type-like_dom_sf"/>
</dbReference>
<dbReference type="InterPro" id="IPR001932">
    <property type="entry name" value="PPM-type_phosphatase-like_dom"/>
</dbReference>
<dbReference type="InterPro" id="IPR000222">
    <property type="entry name" value="PP2C_BS"/>
</dbReference>
<dbReference type="CDD" id="cd00143">
    <property type="entry name" value="PP2Cc"/>
    <property type="match status" value="1"/>
</dbReference>
<evidence type="ECO:0000256" key="5">
    <source>
        <dbReference type="ARBA" id="ARBA00022801"/>
    </source>
</evidence>
<dbReference type="PROSITE" id="PS51746">
    <property type="entry name" value="PPM_2"/>
    <property type="match status" value="1"/>
</dbReference>
<keyword evidence="4" id="KW-0479">Metal-binding</keyword>
<dbReference type="GO" id="GO:0004722">
    <property type="term" value="F:protein serine/threonine phosphatase activity"/>
    <property type="evidence" value="ECO:0007669"/>
    <property type="project" value="UniProtKB-EC"/>
</dbReference>
<evidence type="ECO:0000256" key="6">
    <source>
        <dbReference type="ARBA" id="ARBA00022842"/>
    </source>
</evidence>
<dbReference type="Pfam" id="PF00481">
    <property type="entry name" value="PP2C"/>
    <property type="match status" value="1"/>
</dbReference>
<comment type="caution">
    <text evidence="11">The sequence shown here is derived from an EMBL/GenBank/DDBJ whole genome shotgun (WGS) entry which is preliminary data.</text>
</comment>
<dbReference type="EC" id="3.1.3.16" evidence="3"/>
<evidence type="ECO:0000259" key="10">
    <source>
        <dbReference type="PROSITE" id="PS51746"/>
    </source>
</evidence>
<keyword evidence="6" id="KW-0460">Magnesium</keyword>
<dbReference type="AlphaFoldDB" id="A0ABD3GYR7"/>
<evidence type="ECO:0000256" key="9">
    <source>
        <dbReference type="RuleBase" id="RU003465"/>
    </source>
</evidence>
<evidence type="ECO:0000256" key="8">
    <source>
        <dbReference type="ARBA" id="ARBA00023211"/>
    </source>
</evidence>
<dbReference type="SUPFAM" id="SSF81606">
    <property type="entry name" value="PP2C-like"/>
    <property type="match status" value="1"/>
</dbReference>
<evidence type="ECO:0000256" key="7">
    <source>
        <dbReference type="ARBA" id="ARBA00022912"/>
    </source>
</evidence>
<evidence type="ECO:0000313" key="11">
    <source>
        <dbReference type="EMBL" id="KAL3683245.1"/>
    </source>
</evidence>
<name>A0ABD3GYR7_9MARC</name>
<dbReference type="EMBL" id="JBJQOH010000006">
    <property type="protein sequence ID" value="KAL3683245.1"/>
    <property type="molecule type" value="Genomic_DNA"/>
</dbReference>
<evidence type="ECO:0000256" key="3">
    <source>
        <dbReference type="ARBA" id="ARBA00013081"/>
    </source>
</evidence>
<comment type="similarity">
    <text evidence="9">Belongs to the PP2C family.</text>
</comment>